<evidence type="ECO:0000256" key="1">
    <source>
        <dbReference type="SAM" id="Coils"/>
    </source>
</evidence>
<evidence type="ECO:0000256" key="2">
    <source>
        <dbReference type="SAM" id="MobiDB-lite"/>
    </source>
</evidence>
<feature type="compositionally biased region" description="Polar residues" evidence="2">
    <location>
        <begin position="786"/>
        <end position="796"/>
    </location>
</feature>
<feature type="coiled-coil region" evidence="1">
    <location>
        <begin position="410"/>
        <end position="560"/>
    </location>
</feature>
<evidence type="ECO:0000313" key="3">
    <source>
        <dbReference type="EMBL" id="CAF0836186.1"/>
    </source>
</evidence>
<evidence type="ECO:0000313" key="5">
    <source>
        <dbReference type="Proteomes" id="UP000677228"/>
    </source>
</evidence>
<reference evidence="3" key="1">
    <citation type="submission" date="2021-02" db="EMBL/GenBank/DDBJ databases">
        <authorList>
            <person name="Nowell W R."/>
        </authorList>
    </citation>
    <scope>NUCLEOTIDE SEQUENCE</scope>
</reference>
<feature type="coiled-coil region" evidence="1">
    <location>
        <begin position="129"/>
        <end position="248"/>
    </location>
</feature>
<gene>
    <name evidence="3" type="ORF">OVA965_LOCUS6404</name>
    <name evidence="4" type="ORF">TMI583_LOCUS6400</name>
</gene>
<feature type="compositionally biased region" description="Low complexity" evidence="2">
    <location>
        <begin position="877"/>
        <end position="886"/>
    </location>
</feature>
<dbReference type="PANTHER" id="PTHR23159:SF31">
    <property type="entry name" value="CENTROSOME-ASSOCIATED PROTEIN CEP250 ISOFORM X1"/>
    <property type="match status" value="1"/>
</dbReference>
<evidence type="ECO:0000313" key="4">
    <source>
        <dbReference type="EMBL" id="CAF3621008.1"/>
    </source>
</evidence>
<dbReference type="Proteomes" id="UP000677228">
    <property type="component" value="Unassembled WGS sequence"/>
</dbReference>
<dbReference type="PANTHER" id="PTHR23159">
    <property type="entry name" value="CENTROSOMAL PROTEIN 2"/>
    <property type="match status" value="1"/>
</dbReference>
<feature type="compositionally biased region" description="Low complexity" evidence="2">
    <location>
        <begin position="963"/>
        <end position="972"/>
    </location>
</feature>
<feature type="coiled-coil region" evidence="1">
    <location>
        <begin position="335"/>
        <end position="369"/>
    </location>
</feature>
<dbReference type="AlphaFoldDB" id="A0A8S2D8J3"/>
<feature type="compositionally biased region" description="Basic and acidic residues" evidence="2">
    <location>
        <begin position="989"/>
        <end position="1001"/>
    </location>
</feature>
<proteinExistence type="predicted"/>
<feature type="compositionally biased region" description="Basic residues" evidence="2">
    <location>
        <begin position="705"/>
        <end position="714"/>
    </location>
</feature>
<keyword evidence="1" id="KW-0175">Coiled coil</keyword>
<feature type="compositionally biased region" description="Polar residues" evidence="2">
    <location>
        <begin position="1043"/>
        <end position="1053"/>
    </location>
</feature>
<protein>
    <submittedName>
        <fullName evidence="3">Uncharacterized protein</fullName>
    </submittedName>
</protein>
<accession>A0A8S2D8J3</accession>
<feature type="region of interest" description="Disordered" evidence="2">
    <location>
        <begin position="834"/>
        <end position="1087"/>
    </location>
</feature>
<dbReference type="EMBL" id="CAJOBA010001922">
    <property type="protein sequence ID" value="CAF3621008.1"/>
    <property type="molecule type" value="Genomic_DNA"/>
</dbReference>
<feature type="compositionally biased region" description="Basic and acidic residues" evidence="2">
    <location>
        <begin position="945"/>
        <end position="957"/>
    </location>
</feature>
<sequence>MAAVSTDDMMNFNGTGQSGTGGDVEIRKALTSMQLRNEQFRNLYEQLKKEYQTLTDSYNDCQQTLIKATDENRLMQEKFKNLLDKLQTENRKKQMQIEEMKTQILDSTKLDAIRDRLSIEIEGPYKLAINQLEQQLEQYQRNETKTKYDFTLLQKEYDNLHNQNEQILQELRLKHDKELSILKKERDLLQQRFKQENTQDLNREHQVQRESQQMKLKIQTLLTEIHELKELKDHAELQSQAIQREQLKHLSETKANTGLTESERDSLRLQLSNVHKELTSTSEQLASTVKKLHEVELKQTLTLTEYNDYKHRFKLEIANHKIDIAKQYGDHIQREEHFNLEIQNLNEKIMILESDKAKLQLNLQEKERLSLATIQATREEEWKKISEITNEKLDMEAQVQILSKTVDDRANKFQLEKDRYDEQIRGLERSRDELQKENQHLKMAVENSDEYKTQLEREQEKTRDLYRKCSKLESELASTNGMEQELTDMNMKLKNELSHLINEIQMGKNEIHQMNTQCNNAIANARNLYISERNELQLRIDDLQTKLKQIKTKMYESQRNKKQRRVRFQLYTQRLMEKTQLVDAKLSEIKEKEQSLQHAGVSLETHNRVKRQLAQLYGKHRHFQTLLQDNNAVVRPVAIGSYTFCGVTSTAPNIVTTIPNDHYDLNSMFSRLDRLSGEQHQQLCEFVETDHKPPALTFSTSNGTKHQRRIKPSTKHADNIQSIKPKSPIIQKNNELNTNQSILDELNAILSPIGNEKKTNPPVISTNDKPKSTSDNNLFSDWRNLVQPTTTTTSNGRKIKSPPPLLITDDKPKSNIGNDLFSDWKMLIDPATTDKVTSSKDNSMRNEKKVVQEKRESPISVSIYYESSTSHEKKSSKNQQQTQQNSPFRKNHNVISTISTADDDRSSHNGTKRSPITAETGKHDHYFKPISERQKTPSPLSLTVSDKKPSENNEQSKNHNAQSLSTSSSSVSIGKRVTTKTAPTSTILTEKKSEATKAKATDDDDGWLDAAFGLGKHRKTGSSTSSSSSNSINDEKKKKQAVTLKSTSSNQKLSKSKQDTEKDAVESVKEEYSTSFNTDNEDNDDFT</sequence>
<name>A0A8S2D8J3_9BILA</name>
<comment type="caution">
    <text evidence="3">The sequence shown here is derived from an EMBL/GenBank/DDBJ whole genome shotgun (WGS) entry which is preliminary data.</text>
</comment>
<feature type="coiled-coil region" evidence="1">
    <location>
        <begin position="30"/>
        <end position="103"/>
    </location>
</feature>
<feature type="compositionally biased region" description="Basic and acidic residues" evidence="2">
    <location>
        <begin position="920"/>
        <end position="935"/>
    </location>
</feature>
<feature type="compositionally biased region" description="Low complexity" evidence="2">
    <location>
        <begin position="1022"/>
        <end position="1031"/>
    </location>
</feature>
<feature type="compositionally biased region" description="Polar residues" evidence="2">
    <location>
        <begin position="762"/>
        <end position="779"/>
    </location>
</feature>
<feature type="compositionally biased region" description="Basic and acidic residues" evidence="2">
    <location>
        <begin position="1056"/>
        <end position="1072"/>
    </location>
</feature>
<feature type="region of interest" description="Disordered" evidence="2">
    <location>
        <begin position="753"/>
        <end position="814"/>
    </location>
</feature>
<dbReference type="Proteomes" id="UP000682733">
    <property type="component" value="Unassembled WGS sequence"/>
</dbReference>
<dbReference type="EMBL" id="CAJNOK010001922">
    <property type="protein sequence ID" value="CAF0836186.1"/>
    <property type="molecule type" value="Genomic_DNA"/>
</dbReference>
<organism evidence="3 5">
    <name type="scientific">Didymodactylos carnosus</name>
    <dbReference type="NCBI Taxonomy" id="1234261"/>
    <lineage>
        <taxon>Eukaryota</taxon>
        <taxon>Metazoa</taxon>
        <taxon>Spiralia</taxon>
        <taxon>Gnathifera</taxon>
        <taxon>Rotifera</taxon>
        <taxon>Eurotatoria</taxon>
        <taxon>Bdelloidea</taxon>
        <taxon>Philodinida</taxon>
        <taxon>Philodinidae</taxon>
        <taxon>Didymodactylos</taxon>
    </lineage>
</organism>
<feature type="region of interest" description="Disordered" evidence="2">
    <location>
        <begin position="695"/>
        <end position="718"/>
    </location>
</feature>
<feature type="compositionally biased region" description="Polar residues" evidence="2">
    <location>
        <begin position="979"/>
        <end position="988"/>
    </location>
</feature>
<feature type="compositionally biased region" description="Basic and acidic residues" evidence="2">
    <location>
        <begin position="842"/>
        <end position="857"/>
    </location>
</feature>